<comment type="catalytic activity">
    <reaction evidence="4">
        <text>N-terminal L-aspartyl-[protein] + L-leucyl-tRNA(Leu) = N-terminal L-leucyl-L-aspartyl-[protein] + tRNA(Leu) + H(+)</text>
        <dbReference type="Rhea" id="RHEA:50420"/>
        <dbReference type="Rhea" id="RHEA-COMP:9613"/>
        <dbReference type="Rhea" id="RHEA-COMP:9622"/>
        <dbReference type="Rhea" id="RHEA-COMP:12669"/>
        <dbReference type="Rhea" id="RHEA-COMP:12674"/>
        <dbReference type="ChEBI" id="CHEBI:15378"/>
        <dbReference type="ChEBI" id="CHEBI:64720"/>
        <dbReference type="ChEBI" id="CHEBI:78442"/>
        <dbReference type="ChEBI" id="CHEBI:78494"/>
        <dbReference type="ChEBI" id="CHEBI:133042"/>
        <dbReference type="EC" id="2.3.2.29"/>
    </reaction>
</comment>
<dbReference type="InterPro" id="IPR030700">
    <property type="entry name" value="N-end_Aminoacyl_Trfase"/>
</dbReference>
<comment type="caution">
    <text evidence="8">The sequence shown here is derived from an EMBL/GenBank/DDBJ whole genome shotgun (WGS) entry which is preliminary data.</text>
</comment>
<dbReference type="RefSeq" id="WP_186890046.1">
    <property type="nucleotide sequence ID" value="NZ_JACOFU010000002.1"/>
</dbReference>
<evidence type="ECO:0000256" key="5">
    <source>
        <dbReference type="SAM" id="MobiDB-lite"/>
    </source>
</evidence>
<feature type="domain" description="N-end aminoacyl transferase N-terminal" evidence="6">
    <location>
        <begin position="52"/>
        <end position="121"/>
    </location>
</feature>
<protein>
    <recommendedName>
        <fullName evidence="4">Aspartate/glutamate leucyltransferase</fullName>
        <ecNumber evidence="4">2.3.2.29</ecNumber>
    </recommendedName>
</protein>
<evidence type="ECO:0000259" key="6">
    <source>
        <dbReference type="Pfam" id="PF04376"/>
    </source>
</evidence>
<dbReference type="EC" id="2.3.2.29" evidence="4"/>
<proteinExistence type="inferred from homology"/>
<keyword evidence="9" id="KW-1185">Reference proteome</keyword>
<comment type="catalytic activity">
    <reaction evidence="4">
        <text>N-terminal L-glutamyl-[protein] + L-leucyl-tRNA(Leu) = N-terminal L-leucyl-L-glutamyl-[protein] + tRNA(Leu) + H(+)</text>
        <dbReference type="Rhea" id="RHEA:50412"/>
        <dbReference type="Rhea" id="RHEA-COMP:9613"/>
        <dbReference type="Rhea" id="RHEA-COMP:9622"/>
        <dbReference type="Rhea" id="RHEA-COMP:12664"/>
        <dbReference type="Rhea" id="RHEA-COMP:12668"/>
        <dbReference type="ChEBI" id="CHEBI:15378"/>
        <dbReference type="ChEBI" id="CHEBI:64721"/>
        <dbReference type="ChEBI" id="CHEBI:78442"/>
        <dbReference type="ChEBI" id="CHEBI:78494"/>
        <dbReference type="ChEBI" id="CHEBI:133041"/>
        <dbReference type="EC" id="2.3.2.29"/>
    </reaction>
</comment>
<evidence type="ECO:0000256" key="1">
    <source>
        <dbReference type="ARBA" id="ARBA00022490"/>
    </source>
</evidence>
<evidence type="ECO:0000259" key="7">
    <source>
        <dbReference type="Pfam" id="PF04377"/>
    </source>
</evidence>
<evidence type="ECO:0000256" key="2">
    <source>
        <dbReference type="ARBA" id="ARBA00022679"/>
    </source>
</evidence>
<feature type="compositionally biased region" description="Basic and acidic residues" evidence="5">
    <location>
        <begin position="19"/>
        <end position="32"/>
    </location>
</feature>
<dbReference type="PANTHER" id="PTHR21367">
    <property type="entry name" value="ARGININE-TRNA-PROTEIN TRANSFERASE 1"/>
    <property type="match status" value="1"/>
</dbReference>
<comment type="function">
    <text evidence="4">Functions in the N-end rule pathway of protein degradation where it conjugates Leu from its aminoacyl-tRNA to the N-termini of proteins containing an N-terminal aspartate or glutamate.</text>
</comment>
<dbReference type="InterPro" id="IPR016181">
    <property type="entry name" value="Acyl_CoA_acyltransferase"/>
</dbReference>
<dbReference type="InterPro" id="IPR007471">
    <property type="entry name" value="N-end_Aminoacyl_Trfase_N"/>
</dbReference>
<dbReference type="SUPFAM" id="SSF55729">
    <property type="entry name" value="Acyl-CoA N-acyltransferases (Nat)"/>
    <property type="match status" value="1"/>
</dbReference>
<dbReference type="InterPro" id="IPR007472">
    <property type="entry name" value="N-end_Aminoacyl_Trfase_C"/>
</dbReference>
<dbReference type="PIRSF" id="PIRSF037208">
    <property type="entry name" value="ATE_pro_prd"/>
    <property type="match status" value="1"/>
</dbReference>
<sequence>MQSRTNSPAPPSLPIVEEANDRNIDGETDRADVSNNADDYITLHYYATAPYACSYLDDRQARSQVATPAHLIGNEVYSELVSRGFRRSGVFIYRPYCDHCSACTPVRTVVGEFKTNRSQRRALNLHADLHAEILPLEFVEEHFELYQRYQSRRHAGGGMDQDGRDQYAQFLLQSRVNTRLIAFRDAQDILRMISIIDILNDGLSSVYTFYDPDVPHSSYGTFNVLWQIAQTKILGLPYLYLGYWIEASRKMSYKTNFKPLQALLDGSWKSL</sequence>
<keyword evidence="1 4" id="KW-0963">Cytoplasm</keyword>
<feature type="domain" description="N-end rule aminoacyl transferase C-terminal" evidence="7">
    <location>
        <begin position="141"/>
        <end position="263"/>
    </location>
</feature>
<dbReference type="NCBIfam" id="NF002342">
    <property type="entry name" value="PRK01305.1-3"/>
    <property type="match status" value="1"/>
</dbReference>
<gene>
    <name evidence="4" type="primary">bpt</name>
    <name evidence="8" type="ORF">H8K33_05795</name>
</gene>
<feature type="region of interest" description="Disordered" evidence="5">
    <location>
        <begin position="1"/>
        <end position="32"/>
    </location>
</feature>
<keyword evidence="3 4" id="KW-0012">Acyltransferase</keyword>
<dbReference type="GO" id="GO:0004057">
    <property type="term" value="F:arginyl-tRNA--protein transferase activity"/>
    <property type="evidence" value="ECO:0007669"/>
    <property type="project" value="UniProtKB-EC"/>
</dbReference>
<keyword evidence="2 4" id="KW-0808">Transferase</keyword>
<dbReference type="Pfam" id="PF04376">
    <property type="entry name" value="ATE_N"/>
    <property type="match status" value="1"/>
</dbReference>
<dbReference type="PANTHER" id="PTHR21367:SF1">
    <property type="entry name" value="ARGINYL-TRNA--PROTEIN TRANSFERASE 1"/>
    <property type="match status" value="1"/>
</dbReference>
<dbReference type="NCBIfam" id="NF002346">
    <property type="entry name" value="PRK01305.2-3"/>
    <property type="match status" value="1"/>
</dbReference>
<organism evidence="8 9">
    <name type="scientific">Undibacterium amnicola</name>
    <dbReference type="NCBI Taxonomy" id="1834038"/>
    <lineage>
        <taxon>Bacteria</taxon>
        <taxon>Pseudomonadati</taxon>
        <taxon>Pseudomonadota</taxon>
        <taxon>Betaproteobacteria</taxon>
        <taxon>Burkholderiales</taxon>
        <taxon>Oxalobacteraceae</taxon>
        <taxon>Undibacterium</taxon>
    </lineage>
</organism>
<reference evidence="8 9" key="1">
    <citation type="submission" date="2020-08" db="EMBL/GenBank/DDBJ databases">
        <title>Novel species isolated from subtropical streams in China.</title>
        <authorList>
            <person name="Lu H."/>
        </authorList>
    </citation>
    <scope>NUCLEOTIDE SEQUENCE [LARGE SCALE GENOMIC DNA]</scope>
    <source>
        <strain evidence="8 9">KCTC 52442</strain>
    </source>
</reference>
<comment type="subcellular location">
    <subcellularLocation>
        <location evidence="4">Cytoplasm</location>
    </subcellularLocation>
</comment>
<evidence type="ECO:0000256" key="3">
    <source>
        <dbReference type="ARBA" id="ARBA00023315"/>
    </source>
</evidence>
<dbReference type="InterPro" id="IPR017138">
    <property type="entry name" value="Asp_Glu_LeuTrfase"/>
</dbReference>
<name>A0ABR6XNC6_9BURK</name>
<evidence type="ECO:0000256" key="4">
    <source>
        <dbReference type="HAMAP-Rule" id="MF_00689"/>
    </source>
</evidence>
<comment type="similarity">
    <text evidence="4">Belongs to the R-transferase family. Bpt subfamily.</text>
</comment>
<dbReference type="NCBIfam" id="NF002341">
    <property type="entry name" value="PRK01305.1-1"/>
    <property type="match status" value="1"/>
</dbReference>
<evidence type="ECO:0000313" key="8">
    <source>
        <dbReference type="EMBL" id="MBC3831011.1"/>
    </source>
</evidence>
<dbReference type="EMBL" id="JACOFU010000002">
    <property type="protein sequence ID" value="MBC3831011.1"/>
    <property type="molecule type" value="Genomic_DNA"/>
</dbReference>
<dbReference type="Proteomes" id="UP000643610">
    <property type="component" value="Unassembled WGS sequence"/>
</dbReference>
<accession>A0ABR6XNC6</accession>
<dbReference type="HAMAP" id="MF_00689">
    <property type="entry name" value="Bpt"/>
    <property type="match status" value="1"/>
</dbReference>
<evidence type="ECO:0000313" key="9">
    <source>
        <dbReference type="Proteomes" id="UP000643610"/>
    </source>
</evidence>
<dbReference type="Pfam" id="PF04377">
    <property type="entry name" value="ATE_C"/>
    <property type="match status" value="1"/>
</dbReference>